<evidence type="ECO:0000313" key="1">
    <source>
        <dbReference type="EMBL" id="QDS91166.1"/>
    </source>
</evidence>
<keyword evidence="2" id="KW-1185">Reference proteome</keyword>
<accession>A0A517M8F3</accession>
<dbReference type="AlphaFoldDB" id="A0A517M8F3"/>
<evidence type="ECO:0000313" key="2">
    <source>
        <dbReference type="Proteomes" id="UP000319557"/>
    </source>
</evidence>
<organism evidence="1 2">
    <name type="scientific">Rosistilla ulvae</name>
    <dbReference type="NCBI Taxonomy" id="1930277"/>
    <lineage>
        <taxon>Bacteria</taxon>
        <taxon>Pseudomonadati</taxon>
        <taxon>Planctomycetota</taxon>
        <taxon>Planctomycetia</taxon>
        <taxon>Pirellulales</taxon>
        <taxon>Pirellulaceae</taxon>
        <taxon>Rosistilla</taxon>
    </lineage>
</organism>
<gene>
    <name evidence="1" type="ORF">EC9_53860</name>
</gene>
<sequence>MRPLENASVGGDCGTKIPSIGETKRSFQKETVVKGNAAVHIGTIRAKRHAIGPMALKGENSRCRPLNDWGLSARHDQQMLAADLPMPLGSPGRGVTDQRVYTSRGNRDSTVVASISIWNSCPSECVSISGIRS</sequence>
<protein>
    <submittedName>
        <fullName evidence="1">Uncharacterized protein</fullName>
    </submittedName>
</protein>
<dbReference type="Proteomes" id="UP000319557">
    <property type="component" value="Chromosome"/>
</dbReference>
<proteinExistence type="predicted"/>
<dbReference type="KEGG" id="ruv:EC9_53860"/>
<dbReference type="EMBL" id="CP036261">
    <property type="protein sequence ID" value="QDS91166.1"/>
    <property type="molecule type" value="Genomic_DNA"/>
</dbReference>
<reference evidence="1 2" key="1">
    <citation type="submission" date="2019-02" db="EMBL/GenBank/DDBJ databases">
        <title>Deep-cultivation of Planctomycetes and their phenomic and genomic characterization uncovers novel biology.</title>
        <authorList>
            <person name="Wiegand S."/>
            <person name="Jogler M."/>
            <person name="Boedeker C."/>
            <person name="Pinto D."/>
            <person name="Vollmers J."/>
            <person name="Rivas-Marin E."/>
            <person name="Kohn T."/>
            <person name="Peeters S.H."/>
            <person name="Heuer A."/>
            <person name="Rast P."/>
            <person name="Oberbeckmann S."/>
            <person name="Bunk B."/>
            <person name="Jeske O."/>
            <person name="Meyerdierks A."/>
            <person name="Storesund J.E."/>
            <person name="Kallscheuer N."/>
            <person name="Luecker S."/>
            <person name="Lage O.M."/>
            <person name="Pohl T."/>
            <person name="Merkel B.J."/>
            <person name="Hornburger P."/>
            <person name="Mueller R.-W."/>
            <person name="Bruemmer F."/>
            <person name="Labrenz M."/>
            <person name="Spormann A.M."/>
            <person name="Op den Camp H."/>
            <person name="Overmann J."/>
            <person name="Amann R."/>
            <person name="Jetten M.S.M."/>
            <person name="Mascher T."/>
            <person name="Medema M.H."/>
            <person name="Devos D.P."/>
            <person name="Kaster A.-K."/>
            <person name="Ovreas L."/>
            <person name="Rohde M."/>
            <person name="Galperin M.Y."/>
            <person name="Jogler C."/>
        </authorList>
    </citation>
    <scope>NUCLEOTIDE SEQUENCE [LARGE SCALE GENOMIC DNA]</scope>
    <source>
        <strain evidence="1 2">EC9</strain>
    </source>
</reference>
<name>A0A517M8F3_9BACT</name>